<evidence type="ECO:0000256" key="3">
    <source>
        <dbReference type="ARBA" id="ARBA00023180"/>
    </source>
</evidence>
<feature type="region of interest" description="Disordered" evidence="5">
    <location>
        <begin position="526"/>
        <end position="570"/>
    </location>
</feature>
<dbReference type="Proteomes" id="UP000005204">
    <property type="component" value="Unassembled WGS sequence"/>
</dbReference>
<comment type="similarity">
    <text evidence="1 4">Belongs to the glycosyl hydrolase 56 family.</text>
</comment>
<comment type="catalytic activity">
    <reaction evidence="4">
        <text>Random hydrolysis of (1-&gt;4)-linkages between N-acetyl-beta-D-glucosamine and D-glucuronate residues in hyaluronate.</text>
        <dbReference type="EC" id="3.2.1.35"/>
    </reaction>
</comment>
<evidence type="ECO:0000256" key="4">
    <source>
        <dbReference type="RuleBase" id="RU610713"/>
    </source>
</evidence>
<dbReference type="KEGG" id="bmor:101735594"/>
<feature type="compositionally biased region" description="Basic and acidic residues" evidence="5">
    <location>
        <begin position="543"/>
        <end position="556"/>
    </location>
</feature>
<evidence type="ECO:0000313" key="7">
    <source>
        <dbReference type="EnsemblMetazoa" id="XP_021202442.1"/>
    </source>
</evidence>
<dbReference type="PRINTS" id="PR00847">
    <property type="entry name" value="HYALURONDASE"/>
</dbReference>
<organism evidence="7 8">
    <name type="scientific">Bombyx mori</name>
    <name type="common">Silk moth</name>
    <dbReference type="NCBI Taxonomy" id="7091"/>
    <lineage>
        <taxon>Eukaryota</taxon>
        <taxon>Metazoa</taxon>
        <taxon>Ecdysozoa</taxon>
        <taxon>Arthropoda</taxon>
        <taxon>Hexapoda</taxon>
        <taxon>Insecta</taxon>
        <taxon>Pterygota</taxon>
        <taxon>Neoptera</taxon>
        <taxon>Endopterygota</taxon>
        <taxon>Lepidoptera</taxon>
        <taxon>Glossata</taxon>
        <taxon>Ditrysia</taxon>
        <taxon>Bombycoidea</taxon>
        <taxon>Bombycidae</taxon>
        <taxon>Bombycinae</taxon>
        <taxon>Bombyx</taxon>
    </lineage>
</organism>
<evidence type="ECO:0000256" key="1">
    <source>
        <dbReference type="ARBA" id="ARBA00008871"/>
    </source>
</evidence>
<reference evidence="7" key="2">
    <citation type="submission" date="2022-06" db="UniProtKB">
        <authorList>
            <consortium name="EnsemblMetazoa"/>
        </authorList>
    </citation>
    <scope>IDENTIFICATION</scope>
    <source>
        <strain evidence="7">p50T (Dazao)</strain>
    </source>
</reference>
<dbReference type="GO" id="GO:0005975">
    <property type="term" value="P:carbohydrate metabolic process"/>
    <property type="evidence" value="ECO:0007669"/>
    <property type="project" value="InterPro"/>
</dbReference>
<feature type="chain" id="PRO_5035745173" description="Hyaluronidase" evidence="6">
    <location>
        <begin position="17"/>
        <end position="589"/>
    </location>
</feature>
<feature type="compositionally biased region" description="Acidic residues" evidence="5">
    <location>
        <begin position="532"/>
        <end position="541"/>
    </location>
</feature>
<keyword evidence="2" id="KW-1015">Disulfide bond</keyword>
<dbReference type="GeneID" id="101735594"/>
<keyword evidence="8" id="KW-1185">Reference proteome</keyword>
<dbReference type="PANTHER" id="PTHR11769">
    <property type="entry name" value="HYALURONIDASE"/>
    <property type="match status" value="1"/>
</dbReference>
<dbReference type="InterPro" id="IPR017853">
    <property type="entry name" value="GH"/>
</dbReference>
<feature type="compositionally biased region" description="Polar residues" evidence="5">
    <location>
        <begin position="558"/>
        <end position="570"/>
    </location>
</feature>
<reference evidence="8" key="1">
    <citation type="journal article" date="2008" name="Insect Biochem. Mol. Biol.">
        <title>The genome of a lepidopteran model insect, the silkworm Bombyx mori.</title>
        <authorList>
            <consortium name="International Silkworm Genome Consortium"/>
        </authorList>
    </citation>
    <scope>NUCLEOTIDE SEQUENCE [LARGE SCALE GENOMIC DNA]</scope>
    <source>
        <strain evidence="8">p50T</strain>
    </source>
</reference>
<evidence type="ECO:0000256" key="6">
    <source>
        <dbReference type="SAM" id="SignalP"/>
    </source>
</evidence>
<dbReference type="PANTHER" id="PTHR11769:SF35">
    <property type="entry name" value="HYALURONIDASE"/>
    <property type="match status" value="1"/>
</dbReference>
<dbReference type="GO" id="GO:0006952">
    <property type="term" value="P:defense response"/>
    <property type="evidence" value="ECO:0007669"/>
    <property type="project" value="InterPro"/>
</dbReference>
<dbReference type="GO" id="GO:0004415">
    <property type="term" value="F:hyalurononglucosaminidase activity"/>
    <property type="evidence" value="ECO:0007669"/>
    <property type="project" value="UniProtKB-UniRule"/>
</dbReference>
<proteinExistence type="inferred from homology"/>
<dbReference type="EC" id="3.2.1.35" evidence="4"/>
<evidence type="ECO:0000256" key="2">
    <source>
        <dbReference type="ARBA" id="ARBA00023157"/>
    </source>
</evidence>
<evidence type="ECO:0000256" key="5">
    <source>
        <dbReference type="SAM" id="MobiDB-lite"/>
    </source>
</evidence>
<accession>A0A8R2DJL2</accession>
<dbReference type="InterPro" id="IPR013785">
    <property type="entry name" value="Aldolase_TIM"/>
</dbReference>
<dbReference type="GO" id="GO:0030214">
    <property type="term" value="P:hyaluronan catabolic process"/>
    <property type="evidence" value="ECO:0007669"/>
    <property type="project" value="TreeGrafter"/>
</dbReference>
<dbReference type="SUPFAM" id="SSF51445">
    <property type="entry name" value="(Trans)glycosidases"/>
    <property type="match status" value="1"/>
</dbReference>
<protein>
    <recommendedName>
        <fullName evidence="4">Hyaluronidase</fullName>
        <ecNumber evidence="4">3.2.1.35</ecNumber>
    </recommendedName>
</protein>
<dbReference type="InterPro" id="IPR001329">
    <property type="entry name" value="Venom_Hyaluronidase"/>
</dbReference>
<feature type="signal peptide" evidence="6">
    <location>
        <begin position="1"/>
        <end position="16"/>
    </location>
</feature>
<dbReference type="Gene3D" id="3.20.20.70">
    <property type="entry name" value="Aldolase class I"/>
    <property type="match status" value="1"/>
</dbReference>
<evidence type="ECO:0000313" key="8">
    <source>
        <dbReference type="Proteomes" id="UP000005204"/>
    </source>
</evidence>
<dbReference type="PRINTS" id="PR00846">
    <property type="entry name" value="GLHYDRLASE56"/>
</dbReference>
<dbReference type="Pfam" id="PF01630">
    <property type="entry name" value="Glyco_hydro_56"/>
    <property type="match status" value="1"/>
</dbReference>
<dbReference type="AlphaFoldDB" id="A0A8R2DJL2"/>
<keyword evidence="4" id="KW-0326">Glycosidase</keyword>
<dbReference type="EnsemblMetazoa" id="XM_021346767.2">
    <property type="protein sequence ID" value="XP_021202442.1"/>
    <property type="gene ID" value="LOC101735594"/>
</dbReference>
<dbReference type="RefSeq" id="XP_021202442.1">
    <property type="nucleotide sequence ID" value="XM_021346767.3"/>
</dbReference>
<sequence>MRCLLFIILAGSAVKCDENNYFVVEMTEDQTFETKKPFYVYWNVPTMQCRSKKIPFEDLFEKFGILQNENDSFLGKAVSILYDPGLFPALLTNETSGQIIFRNGGVPQEGDLAKHLEVFRRNLVQCVPDEDFSGVGIIDFESWRPIFRQNFGALVPYKDVSYEIEKKLHWWWPKQWVQTEAIQRFEESARTFMQRTLLVAKEMRPNAQWGYYGFPYCFNMASNNMKESCAEKVPEENDRLHWLWSESTALYPSIYSSRDLTSSQLSRMIRGRIKEAQRLNRNDAPVLPYFWFRYRDGGYMTEEDLNSALQAIYASNASGFIVWGSSNDVNTVKKCHNLREYLEGTLGPAIAKYTGSQIRNVPTEDVDTTTTASSTVLANYDPDYHWDPPDNYEQNIQKYVNDEMKNKTGYDKTNASFPLHSYNDNALINMILNNFITNDSDVNNDSSISNVTSAGHASTQTADTDMTTVRLDTTQTNEYYASFNDNTTEILDNTESTTVEGTNLQDVTTNDVFKFFNEDTFNEFSSNNTLDTDTETSDVTEDNYPKELDVSRKDTDSDPTTAPPNSQVSGTASVIGLGRLLYMSVFLFV</sequence>
<keyword evidence="4" id="KW-0378">Hydrolase</keyword>
<name>A0A8R2DJL2_BOMMO</name>
<dbReference type="InterPro" id="IPR018155">
    <property type="entry name" value="Hyaluronidase"/>
</dbReference>
<keyword evidence="3" id="KW-0325">Glycoprotein</keyword>
<keyword evidence="6" id="KW-0732">Signal</keyword>